<feature type="compositionally biased region" description="Acidic residues" evidence="1">
    <location>
        <begin position="317"/>
        <end position="327"/>
    </location>
</feature>
<evidence type="ECO:0000313" key="2">
    <source>
        <dbReference type="EMBL" id="EFO96769.1"/>
    </source>
</evidence>
<dbReference type="Proteomes" id="UP000008281">
    <property type="component" value="Unassembled WGS sequence"/>
</dbReference>
<dbReference type="STRING" id="31234.E3M9U6"/>
<dbReference type="PRINTS" id="PR00929">
    <property type="entry name" value="ATHOOK"/>
</dbReference>
<feature type="compositionally biased region" description="Basic and acidic residues" evidence="1">
    <location>
        <begin position="408"/>
        <end position="420"/>
    </location>
</feature>
<gene>
    <name evidence="2" type="ORF">CRE_17037</name>
</gene>
<proteinExistence type="predicted"/>
<feature type="compositionally biased region" description="Basic residues" evidence="1">
    <location>
        <begin position="251"/>
        <end position="261"/>
    </location>
</feature>
<feature type="region of interest" description="Disordered" evidence="1">
    <location>
        <begin position="1"/>
        <end position="143"/>
    </location>
</feature>
<dbReference type="AlphaFoldDB" id="E3M9U6"/>
<dbReference type="InterPro" id="IPR017956">
    <property type="entry name" value="AT_hook_DNA-bd_motif"/>
</dbReference>
<protein>
    <submittedName>
        <fullName evidence="2">Uncharacterized protein</fullName>
    </submittedName>
</protein>
<dbReference type="GO" id="GO:0003677">
    <property type="term" value="F:DNA binding"/>
    <property type="evidence" value="ECO:0007669"/>
    <property type="project" value="InterPro"/>
</dbReference>
<dbReference type="HOGENOM" id="CLU_497180_0_0_1"/>
<dbReference type="InParanoid" id="E3M9U6"/>
<feature type="compositionally biased region" description="Basic and acidic residues" evidence="1">
    <location>
        <begin position="1"/>
        <end position="10"/>
    </location>
</feature>
<feature type="compositionally biased region" description="Basic and acidic residues" evidence="1">
    <location>
        <begin position="462"/>
        <end position="471"/>
    </location>
</feature>
<feature type="compositionally biased region" description="Acidic residues" evidence="1">
    <location>
        <begin position="169"/>
        <end position="238"/>
    </location>
</feature>
<dbReference type="SMART" id="SM00384">
    <property type="entry name" value="AT_hook"/>
    <property type="match status" value="4"/>
</dbReference>
<feature type="region of interest" description="Disordered" evidence="1">
    <location>
        <begin position="160"/>
        <end position="476"/>
    </location>
</feature>
<sequence length="548" mass="61271">MMSKSNESKKRGVVGQVKVKKEEPEMDDDNLAPPPPAKRGPGRPRRAERAGERGANPYINDDNMAPLGKRGRRRPRRVAQAGENGVSSQYTPQAKRGRGRPRRVVEAGNGGSRDAPPAKRGRGRPKREVKAEEGELNENVHREAMMKDVGNFIDTLFGEFDSATVSVEEQAEDEGETEQENDEDEEETEEDEEDEDEEETKEENEYEEETEEGDEDEEETEDEGETEEEEEDEEEDEDKERINKKEEKMGARHGRWRRHSTHSSPASRQHRRAPSSNDSRSSRGSSAQSIRHGPPADCVAGRTRSQFQKWNIKIEKEEEANTEENETENQKVAEATMAPVPFHGNVDEEDSDDEDPRNNVEGEGPGMHELVSDTEEEDNKESVSDAPSVQVDPQAPALSPTSEPPAAIERKPESPLKVEENVIDGVADASVNPTPASSAFDEDEKIESPANNRSLPEEDDHFVEGPERSDDIGSSGYADDVEHLTSPARLVPLESDPVCGVTGQVVTVTRSPPCFFADTVMLCPLCNRIYEERQKRHEELYQIVSKFF</sequence>
<feature type="compositionally biased region" description="Basic and acidic residues" evidence="1">
    <location>
        <begin position="239"/>
        <end position="250"/>
    </location>
</feature>
<keyword evidence="3" id="KW-1185">Reference proteome</keyword>
<evidence type="ECO:0000313" key="3">
    <source>
        <dbReference type="Proteomes" id="UP000008281"/>
    </source>
</evidence>
<accession>E3M9U6</accession>
<dbReference type="EMBL" id="DS268431">
    <property type="protein sequence ID" value="EFO96769.1"/>
    <property type="molecule type" value="Genomic_DNA"/>
</dbReference>
<feature type="compositionally biased region" description="Low complexity" evidence="1">
    <location>
        <begin position="274"/>
        <end position="291"/>
    </location>
</feature>
<evidence type="ECO:0000256" key="1">
    <source>
        <dbReference type="SAM" id="MobiDB-lite"/>
    </source>
</evidence>
<name>E3M9U6_CAERE</name>
<organism evidence="3">
    <name type="scientific">Caenorhabditis remanei</name>
    <name type="common">Caenorhabditis vulgaris</name>
    <dbReference type="NCBI Taxonomy" id="31234"/>
    <lineage>
        <taxon>Eukaryota</taxon>
        <taxon>Metazoa</taxon>
        <taxon>Ecdysozoa</taxon>
        <taxon>Nematoda</taxon>
        <taxon>Chromadorea</taxon>
        <taxon>Rhabditida</taxon>
        <taxon>Rhabditina</taxon>
        <taxon>Rhabditomorpha</taxon>
        <taxon>Rhabditoidea</taxon>
        <taxon>Rhabditidae</taxon>
        <taxon>Peloderinae</taxon>
        <taxon>Caenorhabditis</taxon>
    </lineage>
</organism>
<feature type="compositionally biased region" description="Basic and acidic residues" evidence="1">
    <location>
        <begin position="126"/>
        <end position="143"/>
    </location>
</feature>
<reference evidence="2" key="1">
    <citation type="submission" date="2007-07" db="EMBL/GenBank/DDBJ databases">
        <title>PCAP assembly of the Caenorhabditis remanei genome.</title>
        <authorList>
            <consortium name="The Caenorhabditis remanei Sequencing Consortium"/>
            <person name="Wilson R.K."/>
        </authorList>
    </citation>
    <scope>NUCLEOTIDE SEQUENCE [LARGE SCALE GENOMIC DNA]</scope>
    <source>
        <strain evidence="2">PB4641</strain>
    </source>
</reference>